<dbReference type="EMBL" id="LR796320">
    <property type="protein sequence ID" value="CAB4136421.1"/>
    <property type="molecule type" value="Genomic_DNA"/>
</dbReference>
<organism evidence="1">
    <name type="scientific">uncultured Caudovirales phage</name>
    <dbReference type="NCBI Taxonomy" id="2100421"/>
    <lineage>
        <taxon>Viruses</taxon>
        <taxon>Duplodnaviria</taxon>
        <taxon>Heunggongvirae</taxon>
        <taxon>Uroviricota</taxon>
        <taxon>Caudoviricetes</taxon>
        <taxon>Peduoviridae</taxon>
        <taxon>Maltschvirus</taxon>
        <taxon>Maltschvirus maltsch</taxon>
    </lineage>
</organism>
<evidence type="ECO:0000313" key="2">
    <source>
        <dbReference type="EMBL" id="CAB4172917.1"/>
    </source>
</evidence>
<reference evidence="1" key="1">
    <citation type="submission" date="2020-04" db="EMBL/GenBank/DDBJ databases">
        <authorList>
            <person name="Chiriac C."/>
            <person name="Salcher M."/>
            <person name="Ghai R."/>
            <person name="Kavagutti S V."/>
        </authorList>
    </citation>
    <scope>NUCLEOTIDE SEQUENCE</scope>
</reference>
<accession>A0A6J5LQE9</accession>
<name>A0A6J5LQE9_9CAUD</name>
<protein>
    <recommendedName>
        <fullName evidence="3">GIY-YIG domain-containing protein</fullName>
    </recommendedName>
</protein>
<evidence type="ECO:0008006" key="3">
    <source>
        <dbReference type="Google" id="ProtNLM"/>
    </source>
</evidence>
<gene>
    <name evidence="1" type="ORF">UFOVP309_2</name>
    <name evidence="2" type="ORF">UFOVP946_9</name>
</gene>
<proteinExistence type="predicted"/>
<evidence type="ECO:0000313" key="1">
    <source>
        <dbReference type="EMBL" id="CAB4136421.1"/>
    </source>
</evidence>
<dbReference type="EMBL" id="LR796897">
    <property type="protein sequence ID" value="CAB4172917.1"/>
    <property type="molecule type" value="Genomic_DNA"/>
</dbReference>
<sequence length="151" mass="17280">MEEYYVYSHNKLSDGKCFYIGIGKNDRVFDGGSKRNKFWKHTVMNENGFSFKILVNNISKKKALQLEQNFISQIGIDNLTNIMGDGNGNSGSFIKGNETWNKGLKNCQFYAIKKVKYKDIIYPSVNDAINNIGIGKTTFYRYIKKGLISYV</sequence>